<gene>
    <name evidence="6" type="ordered locus">Tmz1t_1809</name>
    <name evidence="7" type="ORF">E6Q80_03555</name>
</gene>
<evidence type="ECO:0000259" key="5">
    <source>
        <dbReference type="Pfam" id="PF01814"/>
    </source>
</evidence>
<dbReference type="NCBIfam" id="NF033749">
    <property type="entry name" value="bact_hemeryth"/>
    <property type="match status" value="1"/>
</dbReference>
<dbReference type="eggNOG" id="COG2703">
    <property type="taxonomic scope" value="Bacteria"/>
</dbReference>
<keyword evidence="2" id="KW-0813">Transport</keyword>
<dbReference type="PANTHER" id="PTHR37164:SF1">
    <property type="entry name" value="BACTERIOHEMERYTHRIN"/>
    <property type="match status" value="1"/>
</dbReference>
<dbReference type="SUPFAM" id="SSF47188">
    <property type="entry name" value="Hemerythrin-like"/>
    <property type="match status" value="1"/>
</dbReference>
<dbReference type="GO" id="GO:0046872">
    <property type="term" value="F:metal ion binding"/>
    <property type="evidence" value="ECO:0007669"/>
    <property type="project" value="UniProtKB-KW"/>
</dbReference>
<dbReference type="PROSITE" id="PS00550">
    <property type="entry name" value="HEMERYTHRINS"/>
    <property type="match status" value="1"/>
</dbReference>
<evidence type="ECO:0000256" key="1">
    <source>
        <dbReference type="ARBA" id="ARBA00010587"/>
    </source>
</evidence>
<feature type="domain" description="Hemerythrin-like" evidence="5">
    <location>
        <begin position="13"/>
        <end position="127"/>
    </location>
</feature>
<dbReference type="InterPro" id="IPR012312">
    <property type="entry name" value="Hemerythrin-like"/>
</dbReference>
<evidence type="ECO:0000313" key="9">
    <source>
        <dbReference type="Proteomes" id="UP000321192"/>
    </source>
</evidence>
<dbReference type="InterPro" id="IPR035938">
    <property type="entry name" value="Hemerythrin-like_sf"/>
</dbReference>
<protein>
    <submittedName>
        <fullName evidence="7">Bacteriohemerythrin</fullName>
    </submittedName>
    <submittedName>
        <fullName evidence="6">Hemerythrin-like metal-binding protein</fullName>
    </submittedName>
</protein>
<evidence type="ECO:0000256" key="3">
    <source>
        <dbReference type="ARBA" id="ARBA00022723"/>
    </source>
</evidence>
<name>C4ZKP4_THASP</name>
<dbReference type="InterPro" id="IPR016131">
    <property type="entry name" value="Haemerythrin_Fe_BS"/>
</dbReference>
<organism evidence="6 8">
    <name type="scientific">Thauera aminoaromatica</name>
    <dbReference type="NCBI Taxonomy" id="164330"/>
    <lineage>
        <taxon>Bacteria</taxon>
        <taxon>Pseudomonadati</taxon>
        <taxon>Pseudomonadota</taxon>
        <taxon>Betaproteobacteria</taxon>
        <taxon>Rhodocyclales</taxon>
        <taxon>Zoogloeaceae</taxon>
        <taxon>Thauera</taxon>
    </lineage>
</organism>
<keyword evidence="2" id="KW-0561">Oxygen transport</keyword>
<dbReference type="EMBL" id="CP001281">
    <property type="protein sequence ID" value="ACK54561.1"/>
    <property type="molecule type" value="Genomic_DNA"/>
</dbReference>
<evidence type="ECO:0000256" key="2">
    <source>
        <dbReference type="ARBA" id="ARBA00022621"/>
    </source>
</evidence>
<keyword evidence="8" id="KW-1185">Reference proteome</keyword>
<dbReference type="InterPro" id="IPR012827">
    <property type="entry name" value="Hemerythrin_metal-bd"/>
</dbReference>
<dbReference type="Pfam" id="PF01814">
    <property type="entry name" value="Hemerythrin"/>
    <property type="match status" value="1"/>
</dbReference>
<dbReference type="NCBIfam" id="TIGR02481">
    <property type="entry name" value="hemeryth_dom"/>
    <property type="match status" value="1"/>
</dbReference>
<dbReference type="Proteomes" id="UP000321192">
    <property type="component" value="Unassembled WGS sequence"/>
</dbReference>
<dbReference type="PANTHER" id="PTHR37164">
    <property type="entry name" value="BACTERIOHEMERYTHRIN"/>
    <property type="match status" value="1"/>
</dbReference>
<dbReference type="Proteomes" id="UP000002186">
    <property type="component" value="Chromosome"/>
</dbReference>
<dbReference type="RefSeq" id="WP_004310670.1">
    <property type="nucleotide sequence ID" value="NC_011662.2"/>
</dbReference>
<dbReference type="CDD" id="cd12107">
    <property type="entry name" value="Hemerythrin"/>
    <property type="match status" value="1"/>
</dbReference>
<dbReference type="OrthoDB" id="5296936at2"/>
<dbReference type="STRING" id="85643.Tmz1t_1809"/>
<evidence type="ECO:0000313" key="7">
    <source>
        <dbReference type="EMBL" id="TXH90037.1"/>
    </source>
</evidence>
<dbReference type="AlphaFoldDB" id="C4ZKP4"/>
<dbReference type="KEGG" id="tmz:Tmz1t_1809"/>
<evidence type="ECO:0000313" key="8">
    <source>
        <dbReference type="Proteomes" id="UP000002186"/>
    </source>
</evidence>
<evidence type="ECO:0000313" key="6">
    <source>
        <dbReference type="EMBL" id="ACK54561.1"/>
    </source>
</evidence>
<reference evidence="6 8" key="2">
    <citation type="journal article" date="2012" name="Stand. Genomic Sci.">
        <title>Complete genome sequence of Thauera aminoaromatica strain MZ1T.</title>
        <authorList>
            <person name="Jiang K."/>
            <person name="Sanseverino J."/>
            <person name="Chauhan A."/>
            <person name="Lucas S."/>
            <person name="Copeland A."/>
            <person name="Lapidus A."/>
            <person name="Del Rio T.G."/>
            <person name="Dalin E."/>
            <person name="Tice H."/>
            <person name="Bruce D."/>
            <person name="Goodwin L."/>
            <person name="Pitluck S."/>
            <person name="Sims D."/>
            <person name="Brettin T."/>
            <person name="Detter J.C."/>
            <person name="Han C."/>
            <person name="Chang Y.J."/>
            <person name="Larimer F."/>
            <person name="Land M."/>
            <person name="Hauser L."/>
            <person name="Kyrpides N.C."/>
            <person name="Mikhailova N."/>
            <person name="Moser S."/>
            <person name="Jegier P."/>
            <person name="Close D."/>
            <person name="Debruyn J.M."/>
            <person name="Wang Y."/>
            <person name="Layton A.C."/>
            <person name="Allen M.S."/>
            <person name="Sayler G.S."/>
        </authorList>
    </citation>
    <scope>NUCLEOTIDE SEQUENCE [LARGE SCALE GENOMIC DNA]</scope>
    <source>
        <strain evidence="6 8">MZ1T</strain>
    </source>
</reference>
<dbReference type="EMBL" id="SSFD01000049">
    <property type="protein sequence ID" value="TXH90037.1"/>
    <property type="molecule type" value="Genomic_DNA"/>
</dbReference>
<reference evidence="8" key="1">
    <citation type="submission" date="2009-05" db="EMBL/GenBank/DDBJ databases">
        <title>Complete sequence of chromosome of Thauera sp. MZ1T.</title>
        <authorList>
            <consortium name="US DOE Joint Genome Institute"/>
            <person name="Lucas S."/>
            <person name="Copeland A."/>
            <person name="Lapidus A."/>
            <person name="Glavina del Rio T."/>
            <person name="Dalin E."/>
            <person name="Tice H."/>
            <person name="Bruce D."/>
            <person name="Goodwin L."/>
            <person name="Pitluck S."/>
            <person name="Sims D."/>
            <person name="Brettin T."/>
            <person name="Detter J.C."/>
            <person name="Han C."/>
            <person name="Larimer F."/>
            <person name="Land M."/>
            <person name="Hauser L."/>
            <person name="Kyrpides N."/>
            <person name="Mikhailova N."/>
            <person name="Sayler G.S."/>
        </authorList>
    </citation>
    <scope>NUCLEOTIDE SEQUENCE [LARGE SCALE GENOMIC DNA]</scope>
    <source>
        <strain evidence="8">MZ1T</strain>
    </source>
</reference>
<keyword evidence="3" id="KW-0479">Metal-binding</keyword>
<dbReference type="Gene3D" id="1.20.120.50">
    <property type="entry name" value="Hemerythrin-like"/>
    <property type="match status" value="1"/>
</dbReference>
<dbReference type="GO" id="GO:0005344">
    <property type="term" value="F:oxygen carrier activity"/>
    <property type="evidence" value="ECO:0007669"/>
    <property type="project" value="UniProtKB-KW"/>
</dbReference>
<evidence type="ECO:0000256" key="4">
    <source>
        <dbReference type="ARBA" id="ARBA00023004"/>
    </source>
</evidence>
<accession>C4ZKP4</accession>
<keyword evidence="4" id="KW-0408">Iron</keyword>
<proteinExistence type="inferred from homology"/>
<dbReference type="HOGENOM" id="CLU_086902_3_0_4"/>
<sequence>MALLNWKADYCTGNAKIDEDHRALFERVNDFHFAWQQNRDRKDIARVLNRLVEYAEEHFAREEEIMRASGYPGLARHQAIHEALFEQIFVLQGHFEDGRIRIDRDTVDFLRGWLVDHIVGEDMKFAAYVESGDEPAPARQASDIDVV</sequence>
<accession>A0A5C7T2M4</accession>
<comment type="similarity">
    <text evidence="1">Belongs to the hemerythrin family.</text>
</comment>
<reference evidence="7 9" key="3">
    <citation type="submission" date="2018-09" db="EMBL/GenBank/DDBJ databases">
        <title>Metagenome Assembled Genomes from an Advanced Water Purification Facility.</title>
        <authorList>
            <person name="Stamps B.W."/>
            <person name="Spear J.R."/>
        </authorList>
    </citation>
    <scope>NUCLEOTIDE SEQUENCE [LARGE SCALE GENOMIC DNA]</scope>
    <source>
        <strain evidence="7">Bin_27_1</strain>
    </source>
</reference>
<dbReference type="InterPro" id="IPR050669">
    <property type="entry name" value="Hemerythrin"/>
</dbReference>